<dbReference type="PANTHER" id="PTHR35585">
    <property type="entry name" value="HHE DOMAIN PROTEIN (AFU_ORTHOLOGUE AFUA_4G00730)"/>
    <property type="match status" value="1"/>
</dbReference>
<keyword evidence="3" id="KW-1185">Reference proteome</keyword>
<comment type="caution">
    <text evidence="2">The sequence shown here is derived from an EMBL/GenBank/DDBJ whole genome shotgun (WGS) entry which is preliminary data.</text>
</comment>
<dbReference type="RefSeq" id="WP_058470909.1">
    <property type="nucleotide sequence ID" value="NZ_CAAAIC010000003.1"/>
</dbReference>
<sequence length="152" mass="18080">MDIYDYLKLDHQKVSTLFKQFKSTNSKERQKQIIDLLTEELTVHLLAEQDMFYPILEEDCRSRHEAFHGLKEHQEIEDQIHAVKQNSSAKNWHDKVLKLKELVDHHVKEEEGDMFDKAKKVLSEAEACALKEKVHFRKMKYKDNLKKSKTVD</sequence>
<gene>
    <name evidence="2" type="ORF">Ljor_1419</name>
</gene>
<proteinExistence type="predicted"/>
<organism evidence="2 3">
    <name type="scientific">Legionella jordanis</name>
    <dbReference type="NCBI Taxonomy" id="456"/>
    <lineage>
        <taxon>Bacteria</taxon>
        <taxon>Pseudomonadati</taxon>
        <taxon>Pseudomonadota</taxon>
        <taxon>Gammaproteobacteria</taxon>
        <taxon>Legionellales</taxon>
        <taxon>Legionellaceae</taxon>
        <taxon>Legionella</taxon>
    </lineage>
</organism>
<name>A0A0W0VBV6_9GAMM</name>
<reference evidence="2 3" key="1">
    <citation type="submission" date="2015-11" db="EMBL/GenBank/DDBJ databases">
        <title>Genomic analysis of 38 Legionella species identifies large and diverse effector repertoires.</title>
        <authorList>
            <person name="Burstein D."/>
            <person name="Amaro F."/>
            <person name="Zusman T."/>
            <person name="Lifshitz Z."/>
            <person name="Cohen O."/>
            <person name="Gilbert J.A."/>
            <person name="Pupko T."/>
            <person name="Shuman H.A."/>
            <person name="Segal G."/>
        </authorList>
    </citation>
    <scope>NUCLEOTIDE SEQUENCE [LARGE SCALE GENOMIC DNA]</scope>
    <source>
        <strain evidence="2 3">BL-540</strain>
    </source>
</reference>
<evidence type="ECO:0000313" key="2">
    <source>
        <dbReference type="EMBL" id="KTD17113.1"/>
    </source>
</evidence>
<evidence type="ECO:0000259" key="1">
    <source>
        <dbReference type="Pfam" id="PF01814"/>
    </source>
</evidence>
<evidence type="ECO:0000313" key="3">
    <source>
        <dbReference type="Proteomes" id="UP000055035"/>
    </source>
</evidence>
<dbReference type="InterPro" id="IPR012312">
    <property type="entry name" value="Hemerythrin-like"/>
</dbReference>
<dbReference type="EMBL" id="LNYJ01000011">
    <property type="protein sequence ID" value="KTD17113.1"/>
    <property type="molecule type" value="Genomic_DNA"/>
</dbReference>
<dbReference type="PANTHER" id="PTHR35585:SF1">
    <property type="entry name" value="HHE DOMAIN PROTEIN (AFU_ORTHOLOGUE AFUA_4G00730)"/>
    <property type="match status" value="1"/>
</dbReference>
<dbReference type="AlphaFoldDB" id="A0A0W0VBV6"/>
<dbReference type="PATRIC" id="fig|456.5.peg.1519"/>
<dbReference type="Proteomes" id="UP000055035">
    <property type="component" value="Unassembled WGS sequence"/>
</dbReference>
<dbReference type="STRING" id="456.Ljor_1419"/>
<feature type="domain" description="Hemerythrin-like" evidence="1">
    <location>
        <begin position="3"/>
        <end position="117"/>
    </location>
</feature>
<protein>
    <submittedName>
        <fullName evidence="2">DNA nickase</fullName>
    </submittedName>
</protein>
<dbReference type="OrthoDB" id="5523420at2"/>
<dbReference type="Pfam" id="PF01814">
    <property type="entry name" value="Hemerythrin"/>
    <property type="match status" value="1"/>
</dbReference>
<accession>A0A0W0VBV6</accession>
<dbReference type="Gene3D" id="1.20.120.520">
    <property type="entry name" value="nmb1532 protein domain like"/>
    <property type="match status" value="1"/>
</dbReference>